<keyword evidence="2" id="KW-1185">Reference proteome</keyword>
<comment type="caution">
    <text evidence="1">The sequence shown here is derived from an EMBL/GenBank/DDBJ whole genome shotgun (WGS) entry which is preliminary data.</text>
</comment>
<dbReference type="Proteomes" id="UP000190648">
    <property type="component" value="Unassembled WGS sequence"/>
</dbReference>
<evidence type="ECO:0000313" key="2">
    <source>
        <dbReference type="Proteomes" id="UP000190648"/>
    </source>
</evidence>
<evidence type="ECO:0000313" key="1">
    <source>
        <dbReference type="EMBL" id="OPJ73279.1"/>
    </source>
</evidence>
<protein>
    <submittedName>
        <fullName evidence="1">Uncharacterized protein</fullName>
    </submittedName>
</protein>
<dbReference type="EMBL" id="LSYS01006902">
    <property type="protein sequence ID" value="OPJ73279.1"/>
    <property type="molecule type" value="Genomic_DNA"/>
</dbReference>
<reference evidence="1 2" key="1">
    <citation type="submission" date="2016-02" db="EMBL/GenBank/DDBJ databases">
        <title>Band-tailed pigeon sequencing and assembly.</title>
        <authorList>
            <person name="Soares A.E."/>
            <person name="Novak B.J."/>
            <person name="Rice E.S."/>
            <person name="O'Connell B."/>
            <person name="Chang D."/>
            <person name="Weber S."/>
            <person name="Shapiro B."/>
        </authorList>
    </citation>
    <scope>NUCLEOTIDE SEQUENCE [LARGE SCALE GENOMIC DNA]</scope>
    <source>
        <strain evidence="1">BTP2013</strain>
        <tissue evidence="1">Blood</tissue>
    </source>
</reference>
<name>A0A1V4JM80_PATFA</name>
<sequence length="72" mass="8645">MDFTFINNPFLAPKISHLRSLQKPVYSQTFSDHFHGTLEIIKTRMLYFSGVVMKNNQTSSHFHILWHHWTQR</sequence>
<organism evidence="1 2">
    <name type="scientific">Patagioenas fasciata monilis</name>
    <dbReference type="NCBI Taxonomy" id="372326"/>
    <lineage>
        <taxon>Eukaryota</taxon>
        <taxon>Metazoa</taxon>
        <taxon>Chordata</taxon>
        <taxon>Craniata</taxon>
        <taxon>Vertebrata</taxon>
        <taxon>Euteleostomi</taxon>
        <taxon>Archelosauria</taxon>
        <taxon>Archosauria</taxon>
        <taxon>Dinosauria</taxon>
        <taxon>Saurischia</taxon>
        <taxon>Theropoda</taxon>
        <taxon>Coelurosauria</taxon>
        <taxon>Aves</taxon>
        <taxon>Neognathae</taxon>
        <taxon>Neoaves</taxon>
        <taxon>Columbimorphae</taxon>
        <taxon>Columbiformes</taxon>
        <taxon>Columbidae</taxon>
        <taxon>Patagioenas</taxon>
    </lineage>
</organism>
<dbReference type="AlphaFoldDB" id="A0A1V4JM80"/>
<proteinExistence type="predicted"/>
<accession>A0A1V4JM80</accession>
<gene>
    <name evidence="1" type="ORF">AV530_005666</name>
</gene>